<proteinExistence type="predicted"/>
<dbReference type="NCBIfam" id="TIGR02436">
    <property type="entry name" value="four helix bundle protein"/>
    <property type="match status" value="1"/>
</dbReference>
<dbReference type="AlphaFoldDB" id="A0A172XT12"/>
<dbReference type="Proteomes" id="UP000077824">
    <property type="component" value="Chromosome"/>
</dbReference>
<dbReference type="RefSeq" id="WP_082891103.1">
    <property type="nucleotide sequence ID" value="NZ_CP015199.1"/>
</dbReference>
<dbReference type="SUPFAM" id="SSF158446">
    <property type="entry name" value="IVS-encoded protein-like"/>
    <property type="match status" value="1"/>
</dbReference>
<organism evidence="1 2">
    <name type="scientific">Chryseobacterium glaciei</name>
    <dbReference type="NCBI Taxonomy" id="1685010"/>
    <lineage>
        <taxon>Bacteria</taxon>
        <taxon>Pseudomonadati</taxon>
        <taxon>Bacteroidota</taxon>
        <taxon>Flavobacteriia</taxon>
        <taxon>Flavobacteriales</taxon>
        <taxon>Weeksellaceae</taxon>
        <taxon>Chryseobacterium group</taxon>
        <taxon>Chryseobacterium</taxon>
    </lineage>
</organism>
<accession>A0A172XT12</accession>
<name>A0A172XT12_9FLAO</name>
<sequence length="120" mass="14012">MDFNQKFRDRTKNFSISIIKSLSSLPYSDGLSIIRKQIIRSATSVAANYRAVARARSEKERFAKICIVVEEIDETQLWLEIIEEMRYLDSENILHLKSECEELVKVMTTYKFKLSQNKTA</sequence>
<dbReference type="PANTHER" id="PTHR38471:SF2">
    <property type="entry name" value="FOUR HELIX BUNDLE PROTEIN"/>
    <property type="match status" value="1"/>
</dbReference>
<dbReference type="InterPro" id="IPR012657">
    <property type="entry name" value="23S_rRNA-intervening_sequence"/>
</dbReference>
<dbReference type="PIRSF" id="PIRSF035652">
    <property type="entry name" value="CHP02436"/>
    <property type="match status" value="1"/>
</dbReference>
<protein>
    <submittedName>
        <fullName evidence="1">Four helix bundle protein</fullName>
    </submittedName>
</protein>
<dbReference type="EMBL" id="CP015199">
    <property type="protein sequence ID" value="ANF50020.1"/>
    <property type="molecule type" value="Genomic_DNA"/>
</dbReference>
<gene>
    <name evidence="1" type="ORF">A0O34_05545</name>
</gene>
<keyword evidence="2" id="KW-1185">Reference proteome</keyword>
<reference evidence="1 2" key="1">
    <citation type="submission" date="2016-04" db="EMBL/GenBank/DDBJ databases">
        <title>Complete Genome Sequence of Chryseobacterium sp. IHBB 10212.</title>
        <authorList>
            <person name="Pal M."/>
            <person name="Swarnkar M.K."/>
            <person name="Kaushal K."/>
            <person name="Chhibber S."/>
            <person name="Singh A.K."/>
            <person name="Gulati A."/>
        </authorList>
    </citation>
    <scope>NUCLEOTIDE SEQUENCE [LARGE SCALE GENOMIC DNA]</scope>
    <source>
        <strain evidence="1 2">IHBB 10212</strain>
    </source>
</reference>
<evidence type="ECO:0000313" key="1">
    <source>
        <dbReference type="EMBL" id="ANF50020.1"/>
    </source>
</evidence>
<dbReference type="KEGG" id="chh:A0O34_05545"/>
<dbReference type="STRING" id="1685010.A0O34_05545"/>
<evidence type="ECO:0000313" key="2">
    <source>
        <dbReference type="Proteomes" id="UP000077824"/>
    </source>
</evidence>
<dbReference type="Gene3D" id="1.20.1440.60">
    <property type="entry name" value="23S rRNA-intervening sequence"/>
    <property type="match status" value="1"/>
</dbReference>
<dbReference type="Pfam" id="PF05635">
    <property type="entry name" value="23S_rRNA_IVP"/>
    <property type="match status" value="1"/>
</dbReference>
<dbReference type="PANTHER" id="PTHR38471">
    <property type="entry name" value="FOUR HELIX BUNDLE PROTEIN"/>
    <property type="match status" value="1"/>
</dbReference>
<dbReference type="OrthoDB" id="285993at2"/>
<dbReference type="InterPro" id="IPR036583">
    <property type="entry name" value="23S_rRNA_IVS_sf"/>
</dbReference>